<protein>
    <submittedName>
        <fullName evidence="2">Uncharacterized protein</fullName>
    </submittedName>
</protein>
<dbReference type="AlphaFoldDB" id="A0A914V8I0"/>
<name>A0A914V8I0_9BILA</name>
<dbReference type="WBParaSite" id="PSAMB.scaffold165size70396.g2763.t1">
    <property type="protein sequence ID" value="PSAMB.scaffold165size70396.g2763.t1"/>
    <property type="gene ID" value="PSAMB.scaffold165size70396.g2763"/>
</dbReference>
<organism evidence="1 2">
    <name type="scientific">Plectus sambesii</name>
    <dbReference type="NCBI Taxonomy" id="2011161"/>
    <lineage>
        <taxon>Eukaryota</taxon>
        <taxon>Metazoa</taxon>
        <taxon>Ecdysozoa</taxon>
        <taxon>Nematoda</taxon>
        <taxon>Chromadorea</taxon>
        <taxon>Plectida</taxon>
        <taxon>Plectina</taxon>
        <taxon>Plectoidea</taxon>
        <taxon>Plectidae</taxon>
        <taxon>Plectus</taxon>
    </lineage>
</organism>
<dbReference type="PANTHER" id="PTHR32046">
    <property type="entry name" value="G DOMAIN-CONTAINING PROTEIN"/>
    <property type="match status" value="1"/>
</dbReference>
<proteinExistence type="predicted"/>
<keyword evidence="1" id="KW-1185">Reference proteome</keyword>
<sequence length="183" mass="20965">MEKVTDPDVEQSIRNKDNSVDTIKIFLSKEQQKIDELKKEHDQIILYCAEFAAFLANNSILPYNDSYGQYVEHMIKEEEDKVKEGGGKDVLDNLKKYKDQYDQQVKILTENMNAKARSVKSVEEINAMVAGLSKLKHCGSTIEEIKKIQLHSCHQSSVEMGKKVQIGRKSNFGNPFKKLINRN</sequence>
<dbReference type="PANTHER" id="PTHR32046:SF11">
    <property type="entry name" value="IMMUNE-ASSOCIATED NUCLEOTIDE-BINDING PROTEIN 10-LIKE"/>
    <property type="match status" value="1"/>
</dbReference>
<reference evidence="2" key="1">
    <citation type="submission" date="2022-11" db="UniProtKB">
        <authorList>
            <consortium name="WormBaseParasite"/>
        </authorList>
    </citation>
    <scope>IDENTIFICATION</scope>
</reference>
<dbReference type="Proteomes" id="UP000887566">
    <property type="component" value="Unplaced"/>
</dbReference>
<evidence type="ECO:0000313" key="2">
    <source>
        <dbReference type="WBParaSite" id="PSAMB.scaffold165size70396.g2763.t1"/>
    </source>
</evidence>
<evidence type="ECO:0000313" key="1">
    <source>
        <dbReference type="Proteomes" id="UP000887566"/>
    </source>
</evidence>
<accession>A0A914V8I0</accession>